<evidence type="ECO:0000313" key="3">
    <source>
        <dbReference type="EMBL" id="SEM43288.1"/>
    </source>
</evidence>
<organism evidence="3 4">
    <name type="scientific">Ligilactobacillus ruminis</name>
    <dbReference type="NCBI Taxonomy" id="1623"/>
    <lineage>
        <taxon>Bacteria</taxon>
        <taxon>Bacillati</taxon>
        <taxon>Bacillota</taxon>
        <taxon>Bacilli</taxon>
        <taxon>Lactobacillales</taxon>
        <taxon>Lactobacillaceae</taxon>
        <taxon>Ligilactobacillus</taxon>
    </lineage>
</organism>
<dbReference type="PIRSF" id="PIRSF029008">
    <property type="entry name" value="MecA"/>
    <property type="match status" value="1"/>
</dbReference>
<dbReference type="EMBL" id="FOCC01000002">
    <property type="protein sequence ID" value="SEM43288.1"/>
    <property type="molecule type" value="Genomic_DNA"/>
</dbReference>
<proteinExistence type="inferred from homology"/>
<feature type="region of interest" description="Disordered" evidence="2">
    <location>
        <begin position="77"/>
        <end position="106"/>
    </location>
</feature>
<dbReference type="Proteomes" id="UP000182089">
    <property type="component" value="Unassembled WGS sequence"/>
</dbReference>
<comment type="similarity">
    <text evidence="1">Belongs to the MecA family.</text>
</comment>
<dbReference type="Pfam" id="PF05389">
    <property type="entry name" value="MecA"/>
    <property type="match status" value="1"/>
</dbReference>
<dbReference type="InterPro" id="IPR038471">
    <property type="entry name" value="MecA_C_sf"/>
</dbReference>
<reference evidence="3 4" key="1">
    <citation type="submission" date="2016-10" db="EMBL/GenBank/DDBJ databases">
        <authorList>
            <person name="Varghese N."/>
            <person name="Submissions S."/>
        </authorList>
    </citation>
    <scope>NUCLEOTIDE SEQUENCE [LARGE SCALE GENOMIC DNA]</scope>
    <source>
        <strain evidence="3 4">WC1T17</strain>
    </source>
</reference>
<dbReference type="PANTHER" id="PTHR39161:SF1">
    <property type="entry name" value="ADAPTER PROTEIN MECA 1"/>
    <property type="match status" value="1"/>
</dbReference>
<comment type="caution">
    <text evidence="3">The sequence shown here is derived from an EMBL/GenBank/DDBJ whole genome shotgun (WGS) entry which is preliminary data.</text>
</comment>
<sequence>MEMEKINDNTIRVLLENEDLTERGITVLDLLGNQSEIESFFFSILDEVDENHEFRNNEAVTFQLMPNRTGLELLITKSNPSAEKTTETDEETAKLEEADNNTNNEAHNSLTEELANYLRNHLDEEKLSRQSSNKGVGSGENDDYFNFQGELYKRYLVNFTTFDDFVDFAKAFPYADESSADLYAHNGQYFLELALSNEEMTAENMKDALALAYEYGNKVEFSVDLVRERGKLIMDGNAIELAQHQF</sequence>
<name>A0ABY1A9X7_9LACO</name>
<feature type="compositionally biased region" description="Basic and acidic residues" evidence="2">
    <location>
        <begin position="84"/>
        <end position="97"/>
    </location>
</feature>
<dbReference type="Gene3D" id="3.30.70.1950">
    <property type="match status" value="1"/>
</dbReference>
<evidence type="ECO:0000313" key="4">
    <source>
        <dbReference type="Proteomes" id="UP000182089"/>
    </source>
</evidence>
<dbReference type="PANTHER" id="PTHR39161">
    <property type="entry name" value="ADAPTER PROTEIN MECA"/>
    <property type="match status" value="1"/>
</dbReference>
<gene>
    <name evidence="3" type="ORF">SAMN05216431_102212</name>
</gene>
<protein>
    <submittedName>
        <fullName evidence="3">Adapter protein MecA 1/2</fullName>
    </submittedName>
</protein>
<evidence type="ECO:0000256" key="2">
    <source>
        <dbReference type="SAM" id="MobiDB-lite"/>
    </source>
</evidence>
<accession>A0ABY1A9X7</accession>
<evidence type="ECO:0000256" key="1">
    <source>
        <dbReference type="ARBA" id="ARBA00005397"/>
    </source>
</evidence>
<dbReference type="InterPro" id="IPR008681">
    <property type="entry name" value="Neg-reg_MecA"/>
</dbReference>